<dbReference type="EMBL" id="AP029612">
    <property type="protein sequence ID" value="BFG69166.1"/>
    <property type="molecule type" value="Genomic_DNA"/>
</dbReference>
<dbReference type="AlphaFoldDB" id="A0AAT9GEW8"/>
<protein>
    <recommendedName>
        <fullName evidence="2">DUF4198 domain-containing protein</fullName>
    </recommendedName>
</protein>
<evidence type="ECO:0000313" key="1">
    <source>
        <dbReference type="EMBL" id="BFG69166.1"/>
    </source>
</evidence>
<sequence length="279" mass="32113">MRKKSLLICLLFVTFSLFGHEFWLQPAKYFYTIREIADISFRVGENFTGENWSGNREKIKMLAHIQPSGTSIDIADRVSLTKGDSIKLPLQQEGTHMILFNSTNSFIDLEPDKFKAYLEEDGLQEALAYRSKNGESLKNGKEYYQRSVKTIIQVGNERTDACTEPTPLPLDIIPIENPYKPVGSRPSQDLPTMRFRILFKGKAIPNLLVRTWFRNENGQIAMETYRTNGRGFVAVKRHSGKFMVSTVYMERLNGDTKADWQSYWASVNFEYSSFFPVTK</sequence>
<reference evidence="1" key="1">
    <citation type="submission" date="2024-02" db="EMBL/GenBank/DDBJ databases">
        <title>Sediminibacterium planktonica sp. nov. and Sediminibacterium longus sp. nov., isolated from surface lake and river water.</title>
        <authorList>
            <person name="Watanabe K."/>
            <person name="Takemine S."/>
            <person name="Ishii Y."/>
            <person name="Ogata Y."/>
            <person name="Shindo C."/>
            <person name="Suda W."/>
        </authorList>
    </citation>
    <scope>NUCLEOTIDE SEQUENCE</scope>
    <source>
        <strain evidence="1">KACHI17</strain>
    </source>
</reference>
<organism evidence="1">
    <name type="scientific">Sediminibacterium sp. KACHI17</name>
    <dbReference type="NCBI Taxonomy" id="1751071"/>
    <lineage>
        <taxon>Bacteria</taxon>
        <taxon>Pseudomonadati</taxon>
        <taxon>Bacteroidota</taxon>
        <taxon>Chitinophagia</taxon>
        <taxon>Chitinophagales</taxon>
        <taxon>Chitinophagaceae</taxon>
        <taxon>Sediminibacterium</taxon>
    </lineage>
</organism>
<name>A0AAT9GEW8_9BACT</name>
<gene>
    <name evidence="1" type="ORF">KACHI17_00470</name>
</gene>
<dbReference type="InterPro" id="IPR019613">
    <property type="entry name" value="DUF4198"/>
</dbReference>
<evidence type="ECO:0008006" key="2">
    <source>
        <dbReference type="Google" id="ProtNLM"/>
    </source>
</evidence>
<dbReference type="Pfam" id="PF10670">
    <property type="entry name" value="DUF4198"/>
    <property type="match status" value="1"/>
</dbReference>
<proteinExistence type="predicted"/>
<dbReference type="RefSeq" id="WP_353549516.1">
    <property type="nucleotide sequence ID" value="NZ_AP029612.1"/>
</dbReference>
<accession>A0AAT9GEW8</accession>